<dbReference type="RefSeq" id="WP_258776723.1">
    <property type="nucleotide sequence ID" value="NZ_JANUGP010000002.1"/>
</dbReference>
<evidence type="ECO:0000313" key="2">
    <source>
        <dbReference type="EMBL" id="MCS0600398.1"/>
    </source>
</evidence>
<comment type="caution">
    <text evidence="2">The sequence shown here is derived from an EMBL/GenBank/DDBJ whole genome shotgun (WGS) entry which is preliminary data.</text>
</comment>
<keyword evidence="3" id="KW-1185">Reference proteome</keyword>
<proteinExistence type="predicted"/>
<organism evidence="2 3">
    <name type="scientific">Streptomyces pyxinicus</name>
    <dbReference type="NCBI Taxonomy" id="2970331"/>
    <lineage>
        <taxon>Bacteria</taxon>
        <taxon>Bacillati</taxon>
        <taxon>Actinomycetota</taxon>
        <taxon>Actinomycetes</taxon>
        <taxon>Kitasatosporales</taxon>
        <taxon>Streptomycetaceae</taxon>
        <taxon>Streptomyces</taxon>
    </lineage>
</organism>
<accession>A0ABT2AVW4</accession>
<evidence type="ECO:0000256" key="1">
    <source>
        <dbReference type="SAM" id="Phobius"/>
    </source>
</evidence>
<protein>
    <submittedName>
        <fullName evidence="2">Uncharacterized protein</fullName>
    </submittedName>
</protein>
<feature type="transmembrane region" description="Helical" evidence="1">
    <location>
        <begin position="21"/>
        <end position="39"/>
    </location>
</feature>
<keyword evidence="1" id="KW-0472">Membrane</keyword>
<sequence>MSDRNRPGTRLGTRTGIRTTVPLLTAGLLGVAALLAAGVSPHAPTEVRANGAVVWNSMATGGPAGATS</sequence>
<dbReference type="EMBL" id="JANUGP010000002">
    <property type="protein sequence ID" value="MCS0600398.1"/>
    <property type="molecule type" value="Genomic_DNA"/>
</dbReference>
<evidence type="ECO:0000313" key="3">
    <source>
        <dbReference type="Proteomes" id="UP001205612"/>
    </source>
</evidence>
<name>A0ABT2AVW4_9ACTN</name>
<reference evidence="2 3" key="1">
    <citation type="submission" date="2022-08" db="EMBL/GenBank/DDBJ databases">
        <authorList>
            <person name="Somphong A."/>
            <person name="Phongsopitanun W."/>
        </authorList>
    </citation>
    <scope>NUCLEOTIDE SEQUENCE [LARGE SCALE GENOMIC DNA]</scope>
    <source>
        <strain evidence="2 3">LP11</strain>
    </source>
</reference>
<keyword evidence="1" id="KW-0812">Transmembrane</keyword>
<keyword evidence="1" id="KW-1133">Transmembrane helix</keyword>
<dbReference type="Proteomes" id="UP001205612">
    <property type="component" value="Unassembled WGS sequence"/>
</dbReference>
<gene>
    <name evidence="2" type="ORF">NX794_04005</name>
</gene>